<reference evidence="3 5" key="2">
    <citation type="journal article" date="2014" name="BMC Genomics">
        <title>An improved genome release (version Mt4.0) for the model legume Medicago truncatula.</title>
        <authorList>
            <person name="Tang H."/>
            <person name="Krishnakumar V."/>
            <person name="Bidwell S."/>
            <person name="Rosen B."/>
            <person name="Chan A."/>
            <person name="Zhou S."/>
            <person name="Gentzbittel L."/>
            <person name="Childs K.L."/>
            <person name="Yandell M."/>
            <person name="Gundlach H."/>
            <person name="Mayer K.F."/>
            <person name="Schwartz D.C."/>
            <person name="Town C.D."/>
        </authorList>
    </citation>
    <scope>GENOME REANNOTATION</scope>
    <source>
        <strain evidence="3">A17</strain>
        <strain evidence="4 5">cv. Jemalong A17</strain>
    </source>
</reference>
<evidence type="ECO:0000256" key="2">
    <source>
        <dbReference type="SAM" id="MobiDB-lite"/>
    </source>
</evidence>
<dbReference type="AlphaFoldDB" id="A0A072U852"/>
<keyword evidence="5" id="KW-1185">Reference proteome</keyword>
<accession>A0A072U852</accession>
<dbReference type="InterPro" id="IPR039312">
    <property type="entry name" value="ZPR"/>
</dbReference>
<protein>
    <submittedName>
        <fullName evidence="3 4">Uncharacterized protein</fullName>
    </submittedName>
</protein>
<dbReference type="PANTHER" id="PTHR33601:SF37">
    <property type="entry name" value="LITTLE ZIPPER PROTEIN"/>
    <property type="match status" value="1"/>
</dbReference>
<organism evidence="3 5">
    <name type="scientific">Medicago truncatula</name>
    <name type="common">Barrel medic</name>
    <name type="synonym">Medicago tribuloides</name>
    <dbReference type="NCBI Taxonomy" id="3880"/>
    <lineage>
        <taxon>Eukaryota</taxon>
        <taxon>Viridiplantae</taxon>
        <taxon>Streptophyta</taxon>
        <taxon>Embryophyta</taxon>
        <taxon>Tracheophyta</taxon>
        <taxon>Spermatophyta</taxon>
        <taxon>Magnoliopsida</taxon>
        <taxon>eudicotyledons</taxon>
        <taxon>Gunneridae</taxon>
        <taxon>Pentapetalae</taxon>
        <taxon>rosids</taxon>
        <taxon>fabids</taxon>
        <taxon>Fabales</taxon>
        <taxon>Fabaceae</taxon>
        <taxon>Papilionoideae</taxon>
        <taxon>50 kb inversion clade</taxon>
        <taxon>NPAAA clade</taxon>
        <taxon>Hologalegina</taxon>
        <taxon>IRL clade</taxon>
        <taxon>Trifolieae</taxon>
        <taxon>Medicago</taxon>
    </lineage>
</organism>
<evidence type="ECO:0000313" key="5">
    <source>
        <dbReference type="Proteomes" id="UP000002051"/>
    </source>
</evidence>
<sequence length="116" mass="13210">MRNTTPKNVTTNLVVKYTQLDNDDVIYAHTKTEELYKKNFRLMKDNEKLRKKYEILNKENQALASQLKQKFSNGASNSKTNAPNNMLDLNHSLSLGSGSSQNPSNFNNYIYEASSS</sequence>
<evidence type="ECO:0000313" key="3">
    <source>
        <dbReference type="EMBL" id="KEH22030.1"/>
    </source>
</evidence>
<name>A0A072U852_MEDTR</name>
<feature type="region of interest" description="Disordered" evidence="2">
    <location>
        <begin position="68"/>
        <end position="107"/>
    </location>
</feature>
<keyword evidence="1" id="KW-0175">Coiled coil</keyword>
<dbReference type="EnsemblPlants" id="KEH22030">
    <property type="protein sequence ID" value="KEH22030"/>
    <property type="gene ID" value="MTR_7g029195"/>
</dbReference>
<proteinExistence type="predicted"/>
<evidence type="ECO:0000256" key="1">
    <source>
        <dbReference type="SAM" id="Coils"/>
    </source>
</evidence>
<evidence type="ECO:0000313" key="4">
    <source>
        <dbReference type="EnsemblPlants" id="KEH22030"/>
    </source>
</evidence>
<reference evidence="3 5" key="1">
    <citation type="journal article" date="2011" name="Nature">
        <title>The Medicago genome provides insight into the evolution of rhizobial symbioses.</title>
        <authorList>
            <person name="Young N.D."/>
            <person name="Debelle F."/>
            <person name="Oldroyd G.E."/>
            <person name="Geurts R."/>
            <person name="Cannon S.B."/>
            <person name="Udvardi M.K."/>
            <person name="Benedito V.A."/>
            <person name="Mayer K.F."/>
            <person name="Gouzy J."/>
            <person name="Schoof H."/>
            <person name="Van de Peer Y."/>
            <person name="Proost S."/>
            <person name="Cook D.R."/>
            <person name="Meyers B.C."/>
            <person name="Spannagl M."/>
            <person name="Cheung F."/>
            <person name="De Mita S."/>
            <person name="Krishnakumar V."/>
            <person name="Gundlach H."/>
            <person name="Zhou S."/>
            <person name="Mudge J."/>
            <person name="Bharti A.K."/>
            <person name="Murray J.D."/>
            <person name="Naoumkina M.A."/>
            <person name="Rosen B."/>
            <person name="Silverstein K.A."/>
            <person name="Tang H."/>
            <person name="Rombauts S."/>
            <person name="Zhao P.X."/>
            <person name="Zhou P."/>
            <person name="Barbe V."/>
            <person name="Bardou P."/>
            <person name="Bechner M."/>
            <person name="Bellec A."/>
            <person name="Berger A."/>
            <person name="Berges H."/>
            <person name="Bidwell S."/>
            <person name="Bisseling T."/>
            <person name="Choisne N."/>
            <person name="Couloux A."/>
            <person name="Denny R."/>
            <person name="Deshpande S."/>
            <person name="Dai X."/>
            <person name="Doyle J.J."/>
            <person name="Dudez A.M."/>
            <person name="Farmer A.D."/>
            <person name="Fouteau S."/>
            <person name="Franken C."/>
            <person name="Gibelin C."/>
            <person name="Gish J."/>
            <person name="Goldstein S."/>
            <person name="Gonzalez A.J."/>
            <person name="Green P.J."/>
            <person name="Hallab A."/>
            <person name="Hartog M."/>
            <person name="Hua A."/>
            <person name="Humphray S.J."/>
            <person name="Jeong D.H."/>
            <person name="Jing Y."/>
            <person name="Jocker A."/>
            <person name="Kenton S.M."/>
            <person name="Kim D.J."/>
            <person name="Klee K."/>
            <person name="Lai H."/>
            <person name="Lang C."/>
            <person name="Lin S."/>
            <person name="Macmil S.L."/>
            <person name="Magdelenat G."/>
            <person name="Matthews L."/>
            <person name="McCorrison J."/>
            <person name="Monaghan E.L."/>
            <person name="Mun J.H."/>
            <person name="Najar F.Z."/>
            <person name="Nicholson C."/>
            <person name="Noirot C."/>
            <person name="O'Bleness M."/>
            <person name="Paule C.R."/>
            <person name="Poulain J."/>
            <person name="Prion F."/>
            <person name="Qin B."/>
            <person name="Qu C."/>
            <person name="Retzel E.F."/>
            <person name="Riddle C."/>
            <person name="Sallet E."/>
            <person name="Samain S."/>
            <person name="Samson N."/>
            <person name="Sanders I."/>
            <person name="Saurat O."/>
            <person name="Scarpelli C."/>
            <person name="Schiex T."/>
            <person name="Segurens B."/>
            <person name="Severin A.J."/>
            <person name="Sherrier D.J."/>
            <person name="Shi R."/>
            <person name="Sims S."/>
            <person name="Singer S.R."/>
            <person name="Sinharoy S."/>
            <person name="Sterck L."/>
            <person name="Viollet A."/>
            <person name="Wang B.B."/>
            <person name="Wang K."/>
            <person name="Wang M."/>
            <person name="Wang X."/>
            <person name="Warfsmann J."/>
            <person name="Weissenbach J."/>
            <person name="White D.D."/>
            <person name="White J.D."/>
            <person name="Wiley G.B."/>
            <person name="Wincker P."/>
            <person name="Xing Y."/>
            <person name="Yang L."/>
            <person name="Yao Z."/>
            <person name="Ying F."/>
            <person name="Zhai J."/>
            <person name="Zhou L."/>
            <person name="Zuber A."/>
            <person name="Denarie J."/>
            <person name="Dixon R.A."/>
            <person name="May G.D."/>
            <person name="Schwartz D.C."/>
            <person name="Rogers J."/>
            <person name="Quetier F."/>
            <person name="Town C.D."/>
            <person name="Roe B.A."/>
        </authorList>
    </citation>
    <scope>NUCLEOTIDE SEQUENCE [LARGE SCALE GENOMIC DNA]</scope>
    <source>
        <strain evidence="3">A17</strain>
        <strain evidence="4 5">cv. Jemalong A17</strain>
    </source>
</reference>
<dbReference type="HOGENOM" id="CLU_2100535_0_0_1"/>
<gene>
    <name evidence="3" type="ordered locus">MTR_7g029195</name>
</gene>
<dbReference type="Proteomes" id="UP000002051">
    <property type="component" value="Unassembled WGS sequence"/>
</dbReference>
<dbReference type="EMBL" id="CM001223">
    <property type="protein sequence ID" value="KEH22030.1"/>
    <property type="molecule type" value="Genomic_DNA"/>
</dbReference>
<feature type="coiled-coil region" evidence="1">
    <location>
        <begin position="39"/>
        <end position="66"/>
    </location>
</feature>
<reference evidence="4" key="3">
    <citation type="submission" date="2015-04" db="UniProtKB">
        <authorList>
            <consortium name="EnsemblPlants"/>
        </authorList>
    </citation>
    <scope>IDENTIFICATION</scope>
    <source>
        <strain evidence="4">cv. Jemalong A17</strain>
    </source>
</reference>
<feature type="compositionally biased region" description="Polar residues" evidence="2">
    <location>
        <begin position="68"/>
        <end position="84"/>
    </location>
</feature>
<dbReference type="PANTHER" id="PTHR33601">
    <property type="entry name" value="PROTEIN LITTLE ZIPPER 4"/>
    <property type="match status" value="1"/>
</dbReference>